<keyword evidence="2" id="KW-1185">Reference proteome</keyword>
<comment type="caution">
    <text evidence="1">The sequence shown here is derived from an EMBL/GenBank/DDBJ whole genome shotgun (WGS) entry which is preliminary data.</text>
</comment>
<proteinExistence type="predicted"/>
<protein>
    <recommendedName>
        <fullName evidence="3">Porin</fullName>
    </recommendedName>
</protein>
<dbReference type="SUPFAM" id="SSF56935">
    <property type="entry name" value="Porins"/>
    <property type="match status" value="1"/>
</dbReference>
<dbReference type="EMBL" id="QFZK01000002">
    <property type="protein sequence ID" value="RFO97988.1"/>
    <property type="molecule type" value="Genomic_DNA"/>
</dbReference>
<dbReference type="OrthoDB" id="7054961at2"/>
<evidence type="ECO:0008006" key="3">
    <source>
        <dbReference type="Google" id="ProtNLM"/>
    </source>
</evidence>
<evidence type="ECO:0000313" key="1">
    <source>
        <dbReference type="EMBL" id="RFO97988.1"/>
    </source>
</evidence>
<dbReference type="RefSeq" id="WP_117174499.1">
    <property type="nucleotide sequence ID" value="NZ_QFZK01000002.1"/>
</dbReference>
<reference evidence="1 2" key="1">
    <citation type="submission" date="2018-05" db="EMBL/GenBank/DDBJ databases">
        <title>Rhodoferax soyangensis sp.nov., isolated from an oligotrophic freshwater lake.</title>
        <authorList>
            <person name="Park M."/>
        </authorList>
    </citation>
    <scope>NUCLEOTIDE SEQUENCE [LARGE SCALE GENOMIC DNA]</scope>
    <source>
        <strain evidence="1 2">IMCC26218</strain>
    </source>
</reference>
<name>A0A3E1RF45_9BURK</name>
<sequence length="364" mass="39222">MGSTGAMAQSQDLVKWRASANVQNNNNFFNTNTAPVSERLTSETLGVNLSIPYSLQRFELDASVVASQYQSNTNFDNTGTNYNGTWFWSFTPELHGTVTSSRAETLVAANDSVDRTLRNKTTAQNNAIAAAYDLGGPWQVTAGVVNTSTINERAVIGQSDNHATGANAGVRYVLGSGNSLAYFHQVSNGDSNTDYVLTTDDVAVVWVLSGNTTLNGHVASVNQKFGATPQFDFSGTSGAANLVWRLTGKTSLTAGWQRDLVSYQTLGSTHTQTDYFTIAPVWQISPVTSVRAQYRTGTLDDKGNPYGTASSRQDRLQDTSLSFSWQPYQKLSLSATIAQTSRSSTVANTDFTAQLLTLGAVFSF</sequence>
<dbReference type="AlphaFoldDB" id="A0A3E1RF45"/>
<evidence type="ECO:0000313" key="2">
    <source>
        <dbReference type="Proteomes" id="UP000260665"/>
    </source>
</evidence>
<dbReference type="Proteomes" id="UP000260665">
    <property type="component" value="Unassembled WGS sequence"/>
</dbReference>
<organism evidence="1 2">
    <name type="scientific">Rhodoferax lacus</name>
    <dbReference type="NCBI Taxonomy" id="2184758"/>
    <lineage>
        <taxon>Bacteria</taxon>
        <taxon>Pseudomonadati</taxon>
        <taxon>Pseudomonadota</taxon>
        <taxon>Betaproteobacteria</taxon>
        <taxon>Burkholderiales</taxon>
        <taxon>Comamonadaceae</taxon>
        <taxon>Rhodoferax</taxon>
    </lineage>
</organism>
<gene>
    <name evidence="1" type="ORF">DIC66_04480</name>
</gene>
<accession>A0A3E1RF45</accession>